<organism evidence="1 2">
    <name type="scientific">Candidatus Viridilinea mediisalina</name>
    <dbReference type="NCBI Taxonomy" id="2024553"/>
    <lineage>
        <taxon>Bacteria</taxon>
        <taxon>Bacillati</taxon>
        <taxon>Chloroflexota</taxon>
        <taxon>Chloroflexia</taxon>
        <taxon>Chloroflexales</taxon>
        <taxon>Chloroflexineae</taxon>
        <taxon>Oscillochloridaceae</taxon>
        <taxon>Candidatus Viridilinea</taxon>
    </lineage>
</organism>
<accession>A0A2A6RIW5</accession>
<protein>
    <recommendedName>
        <fullName evidence="3">DUF5640 domain-containing protein</fullName>
    </recommendedName>
</protein>
<evidence type="ECO:0008006" key="3">
    <source>
        <dbReference type="Google" id="ProtNLM"/>
    </source>
</evidence>
<name>A0A2A6RIW5_9CHLR</name>
<evidence type="ECO:0000313" key="2">
    <source>
        <dbReference type="Proteomes" id="UP000220527"/>
    </source>
</evidence>
<evidence type="ECO:0000313" key="1">
    <source>
        <dbReference type="EMBL" id="PDW02881.1"/>
    </source>
</evidence>
<comment type="caution">
    <text evidence="1">The sequence shown here is derived from an EMBL/GenBank/DDBJ whole genome shotgun (WGS) entry which is preliminary data.</text>
</comment>
<dbReference type="AlphaFoldDB" id="A0A2A6RIW5"/>
<sequence length="111" mass="12526">MFLLLFIGLPIYLSTESGELFITRQSIVGTWVAKSDSGRVTNILVFHRNGDLMITDIMEQGQMTVKYELVTPRSLRMIGPDGDSMFIPILIDNNNLIITARGMRVVYTKSQ</sequence>
<gene>
    <name evidence="1" type="ORF">CJ255_11790</name>
</gene>
<proteinExistence type="predicted"/>
<reference evidence="2" key="1">
    <citation type="submission" date="2017-08" db="EMBL/GenBank/DDBJ databases">
        <authorList>
            <person name="Grouzdev D.S."/>
            <person name="Gaisin V.A."/>
            <person name="Rysina M.S."/>
            <person name="Gorlenko V.M."/>
        </authorList>
    </citation>
    <scope>NUCLEOTIDE SEQUENCE [LARGE SCALE GENOMIC DNA]</scope>
    <source>
        <strain evidence="2">Kir15-3F</strain>
    </source>
</reference>
<keyword evidence="2" id="KW-1185">Reference proteome</keyword>
<dbReference type="Proteomes" id="UP000220527">
    <property type="component" value="Unassembled WGS sequence"/>
</dbReference>
<dbReference type="EMBL" id="NQWI01000049">
    <property type="protein sequence ID" value="PDW02881.1"/>
    <property type="molecule type" value="Genomic_DNA"/>
</dbReference>